<protein>
    <submittedName>
        <fullName evidence="3">Plasmid recombination protein</fullName>
    </submittedName>
</protein>
<evidence type="ECO:0000256" key="1">
    <source>
        <dbReference type="ARBA" id="ARBA00010657"/>
    </source>
</evidence>
<proteinExistence type="inferred from homology"/>
<dbReference type="GO" id="GO:0003677">
    <property type="term" value="F:DNA binding"/>
    <property type="evidence" value="ECO:0007669"/>
    <property type="project" value="InterPro"/>
</dbReference>
<feature type="coiled-coil region" evidence="2">
    <location>
        <begin position="219"/>
        <end position="311"/>
    </location>
</feature>
<dbReference type="EMBL" id="DWYZ01000260">
    <property type="protein sequence ID" value="HJB29823.1"/>
    <property type="molecule type" value="Genomic_DNA"/>
</dbReference>
<evidence type="ECO:0000313" key="4">
    <source>
        <dbReference type="Proteomes" id="UP000823842"/>
    </source>
</evidence>
<reference evidence="3" key="2">
    <citation type="submission" date="2021-04" db="EMBL/GenBank/DDBJ databases">
        <authorList>
            <person name="Gilroy R."/>
        </authorList>
    </citation>
    <scope>NUCLEOTIDE SEQUENCE</scope>
    <source>
        <strain evidence="3">ChiSjej1B19-5720</strain>
    </source>
</reference>
<dbReference type="AlphaFoldDB" id="A0A9D2LW44"/>
<comment type="caution">
    <text evidence="3">The sequence shown here is derived from an EMBL/GenBank/DDBJ whole genome shotgun (WGS) entry which is preliminary data.</text>
</comment>
<gene>
    <name evidence="3" type="ORF">IAA06_13700</name>
</gene>
<keyword evidence="2" id="KW-0175">Coiled coil</keyword>
<dbReference type="InterPro" id="IPR001668">
    <property type="entry name" value="Mob_Pre"/>
</dbReference>
<dbReference type="NCBIfam" id="NF041497">
    <property type="entry name" value="MobV"/>
    <property type="match status" value="1"/>
</dbReference>
<organism evidence="3 4">
    <name type="scientific">Candidatus Blautia faecavium</name>
    <dbReference type="NCBI Taxonomy" id="2838487"/>
    <lineage>
        <taxon>Bacteria</taxon>
        <taxon>Bacillati</taxon>
        <taxon>Bacillota</taxon>
        <taxon>Clostridia</taxon>
        <taxon>Lachnospirales</taxon>
        <taxon>Lachnospiraceae</taxon>
        <taxon>Blautia</taxon>
    </lineage>
</organism>
<dbReference type="Pfam" id="PF01076">
    <property type="entry name" value="Mob_Pre"/>
    <property type="match status" value="1"/>
</dbReference>
<comment type="similarity">
    <text evidence="1">Belongs to the plasmid mobilization pre family.</text>
</comment>
<name>A0A9D2LW44_9FIRM</name>
<dbReference type="Gene3D" id="3.30.930.30">
    <property type="match status" value="1"/>
</dbReference>
<dbReference type="Proteomes" id="UP000823842">
    <property type="component" value="Unassembled WGS sequence"/>
</dbReference>
<accession>A0A9D2LW44</accession>
<reference evidence="3" key="1">
    <citation type="journal article" date="2021" name="PeerJ">
        <title>Extensive microbial diversity within the chicken gut microbiome revealed by metagenomics and culture.</title>
        <authorList>
            <person name="Gilroy R."/>
            <person name="Ravi A."/>
            <person name="Getino M."/>
            <person name="Pursley I."/>
            <person name="Horton D.L."/>
            <person name="Alikhan N.F."/>
            <person name="Baker D."/>
            <person name="Gharbi K."/>
            <person name="Hall N."/>
            <person name="Watson M."/>
            <person name="Adriaenssens E.M."/>
            <person name="Foster-Nyarko E."/>
            <person name="Jarju S."/>
            <person name="Secka A."/>
            <person name="Antonio M."/>
            <person name="Oren A."/>
            <person name="Chaudhuri R.R."/>
            <person name="La Ragione R."/>
            <person name="Hildebrand F."/>
            <person name="Pallen M.J."/>
        </authorList>
    </citation>
    <scope>NUCLEOTIDE SEQUENCE</scope>
    <source>
        <strain evidence="3">ChiSjej1B19-5720</strain>
    </source>
</reference>
<evidence type="ECO:0000256" key="2">
    <source>
        <dbReference type="SAM" id="Coils"/>
    </source>
</evidence>
<dbReference type="GO" id="GO:0006310">
    <property type="term" value="P:DNA recombination"/>
    <property type="evidence" value="ECO:0007669"/>
    <property type="project" value="InterPro"/>
</dbReference>
<dbReference type="CDD" id="cd17242">
    <property type="entry name" value="MobM_relaxase"/>
    <property type="match status" value="1"/>
</dbReference>
<evidence type="ECO:0000313" key="3">
    <source>
        <dbReference type="EMBL" id="HJB29823.1"/>
    </source>
</evidence>
<sequence length="375" mass="43867">MDIKKIKDMRTMEMQYQHNFRTKDVPNAIPELRDQNEELVKLSDQPGAPENYKEAFRQRIKQLDYYKNHKYRSDAVLALEVLTTFTKDVSIDIEQWKKDNVQWLRSTFNQAPQKYGDNVLSVMYHGDEHGNVHCHAFIIPINAEGRLNCHSYYGGRASLSKLQDSYAKAMETHGLERGVKGSSARHQDIKKFYTQLNQRIDIPRPREKESAADYRRRVLKQLQEERAASFREVDQKARALQQQADKTLNQERSAVMGAAKAEKKHLEADLKGLRNDITNAKKERETLTRENQKLRKRLSKDKDQYNQMQMQAQKILKSAEFVADIKNKAEAYDRQQAALAYARQEQPELASRYDKAMEDIQKIFLHHADRTEQSH</sequence>